<dbReference type="NCBIfam" id="TIGR02601">
    <property type="entry name" value="autotrns_rpt"/>
    <property type="match status" value="1"/>
</dbReference>
<accession>A0A918TYR7</accession>
<keyword evidence="1 2" id="KW-0732">Signal</keyword>
<reference evidence="3" key="2">
    <citation type="submission" date="2020-09" db="EMBL/GenBank/DDBJ databases">
        <authorList>
            <person name="Sun Q."/>
            <person name="Kim S."/>
        </authorList>
    </citation>
    <scope>NUCLEOTIDE SEQUENCE</scope>
    <source>
        <strain evidence="3">KCTC 12988</strain>
    </source>
</reference>
<evidence type="ECO:0000313" key="3">
    <source>
        <dbReference type="EMBL" id="GHC67383.1"/>
    </source>
</evidence>
<evidence type="ECO:0000256" key="2">
    <source>
        <dbReference type="SAM" id="SignalP"/>
    </source>
</evidence>
<dbReference type="EMBL" id="BMXI01000024">
    <property type="protein sequence ID" value="GHC67383.1"/>
    <property type="molecule type" value="Genomic_DNA"/>
</dbReference>
<reference evidence="3" key="1">
    <citation type="journal article" date="2014" name="Int. J. Syst. Evol. Microbiol.">
        <title>Complete genome sequence of Corynebacterium casei LMG S-19264T (=DSM 44701T), isolated from a smear-ripened cheese.</title>
        <authorList>
            <consortium name="US DOE Joint Genome Institute (JGI-PGF)"/>
            <person name="Walter F."/>
            <person name="Albersmeier A."/>
            <person name="Kalinowski J."/>
            <person name="Ruckert C."/>
        </authorList>
    </citation>
    <scope>NUCLEOTIDE SEQUENCE</scope>
    <source>
        <strain evidence="3">KCTC 12988</strain>
    </source>
</reference>
<dbReference type="InterPro" id="IPR013425">
    <property type="entry name" value="Autotrns_rpt"/>
</dbReference>
<protein>
    <recommendedName>
        <fullName evidence="5">Autotransporter-associated beta strand repeat-containing protein</fullName>
    </recommendedName>
</protein>
<dbReference type="AlphaFoldDB" id="A0A918TYR7"/>
<name>A0A918TYR7_9BACT</name>
<keyword evidence="4" id="KW-1185">Reference proteome</keyword>
<evidence type="ECO:0000256" key="1">
    <source>
        <dbReference type="ARBA" id="ARBA00022729"/>
    </source>
</evidence>
<comment type="caution">
    <text evidence="3">The sequence shown here is derived from an EMBL/GenBank/DDBJ whole genome shotgun (WGS) entry which is preliminary data.</text>
</comment>
<dbReference type="RefSeq" id="WP_189574339.1">
    <property type="nucleotide sequence ID" value="NZ_BMXI01000024.1"/>
</dbReference>
<proteinExistence type="predicted"/>
<dbReference type="InterPro" id="IPR011050">
    <property type="entry name" value="Pectin_lyase_fold/virulence"/>
</dbReference>
<dbReference type="Pfam" id="PF12951">
    <property type="entry name" value="PATR"/>
    <property type="match status" value="3"/>
</dbReference>
<gene>
    <name evidence="3" type="ORF">GCM10007100_39270</name>
</gene>
<organism evidence="3 4">
    <name type="scientific">Roseibacillus persicicus</name>
    <dbReference type="NCBI Taxonomy" id="454148"/>
    <lineage>
        <taxon>Bacteria</taxon>
        <taxon>Pseudomonadati</taxon>
        <taxon>Verrucomicrobiota</taxon>
        <taxon>Verrucomicrobiia</taxon>
        <taxon>Verrucomicrobiales</taxon>
        <taxon>Verrucomicrobiaceae</taxon>
        <taxon>Roseibacillus</taxon>
    </lineage>
</organism>
<dbReference type="Proteomes" id="UP000644507">
    <property type="component" value="Unassembled WGS sequence"/>
</dbReference>
<feature type="signal peptide" evidence="2">
    <location>
        <begin position="1"/>
        <end position="28"/>
    </location>
</feature>
<dbReference type="SUPFAM" id="SSF51126">
    <property type="entry name" value="Pectin lyase-like"/>
    <property type="match status" value="1"/>
</dbReference>
<sequence length="838" mass="84718">MKFKYPMLLSAVTRPLLVVATFAGSLSAASISWDGDTSTDFASDANWVGNLAPSDDLLTDTAVFSGPVTANQPELSLGDRSVFGLDFQSGGWTLGGSSTLFLGGDITSAGDNEIAVRLNVANAELKTISAAAGTSLVLNDISADNANRGNLTIGGEGTIYMEGVNDNPYLTATIASGTTVVNKGTPGGTADNGSAFFNVTVNAEAALEFGENRTNRGLIGQIAGTATVNGTLDLKGDGTVGSNWNFGGLSGSGIVTNTGTGDVRIGTRTGVFAGELNNGSHVTSLLVQNSGSGRFEMWGSGDFSGGIVVNNDGVVWLRSNAALGAESNTITLDSGKLQNRDSNTVVAPSHEIILGDGNGTFQAGWGKWIAIQGLVSGPGQLTIAADSGIVYMDGTANTYEGGTVINGFLQAKAGGTFGLETSPITFNGGTLKNNNASIELGARDINIGADGATIIVGWGNGNRRIVSSGVIQGEGQLTVGNDTGALWLQGVANTYAGGTVIEGAGKIQAVGDGSLGSDILGVTLDGGTLTNLDSELNLAATRVITLTENGGTLTAGWAKLLAAAGLITGPGQLTIGADSGFVYLDHTANDFTGGLLVNGIVRPLENGSLGDLSGVVTMDGGTFYPSLSDVTFPDTRSFTLAEGGGTFTSNGTTTLEGGIGGAGDLIVNGDGVLALTGTNTYTGDTYVNSGVLSVGDGSDESGIADDSTVYVQFPGVIDLNFSGTDTIGRLVVDGVQVDAGVYTEADLDGAITGSGSLTVTNGPALTVPNIIDVAFDESGNVVLTLDGSEFGLTVQQSNDLSEDSFADIPSTPGTNTLTIDAGLVDPDEDNADFYRVRN</sequence>
<evidence type="ECO:0000313" key="4">
    <source>
        <dbReference type="Proteomes" id="UP000644507"/>
    </source>
</evidence>
<feature type="chain" id="PRO_5037346473" description="Autotransporter-associated beta strand repeat-containing protein" evidence="2">
    <location>
        <begin position="29"/>
        <end position="838"/>
    </location>
</feature>
<evidence type="ECO:0008006" key="5">
    <source>
        <dbReference type="Google" id="ProtNLM"/>
    </source>
</evidence>